<reference evidence="4" key="1">
    <citation type="journal article" date="2019" name="Int. J. Syst. Evol. Microbiol.">
        <title>The Global Catalogue of Microorganisms (GCM) 10K type strain sequencing project: providing services to taxonomists for standard genome sequencing and annotation.</title>
        <authorList>
            <consortium name="The Broad Institute Genomics Platform"/>
            <consortium name="The Broad Institute Genome Sequencing Center for Infectious Disease"/>
            <person name="Wu L."/>
            <person name="Ma J."/>
        </authorList>
    </citation>
    <scope>NUCLEOTIDE SEQUENCE [LARGE SCALE GENOMIC DNA]</scope>
    <source>
        <strain evidence="4">JCM 18952</strain>
    </source>
</reference>
<sequence>MFQLLRIKLRQTFTAQETYDPVWERELDRGEDAGYFAHDSAVWTVHGGMSPIAAGIRALLTQALHPGALAGVAEHSNYQNDMLSRLAGTIRWIFTLTYGDTAAAQQACDWVRRRHVPVVGTYTTGQGAKERYSANDPGLSDWVHIAFADAFLRSHEIFSGPVPQGADAYVREWAKAGELMGVVNPPRSDAELKAAMAGYESRGELAGGERVAEVVSFLKNPPLDPMVLPGYKLLFAAVVDTLPESHRRMLGLERTALGPVRLPSSLAGKVTLAVAGLALGTMGPSEMAARRRLFRLGVVNDLSYAERGATEGDVVPEGYRSTRIRECVGQGRSAFESLAQGIRTWKLQEGAGLRVQADTPEISLGTGVVLGFGVGPLRLPAPCRVVRLVQEDARSGFAYGTLAGHPETGEESFLAVLEDDGSVYFELNAVSRHSNWFYRLGAPIAEAAARHATGRYLAAARKLATPR</sequence>
<feature type="domain" description="ER-bound oxygenase mpaB/mpaB'/Rubber oxygenase catalytic" evidence="2">
    <location>
        <begin position="43"/>
        <end position="261"/>
    </location>
</feature>
<evidence type="ECO:0008006" key="5">
    <source>
        <dbReference type="Google" id="ProtNLM"/>
    </source>
</evidence>
<gene>
    <name evidence="3" type="ORF">GCM10025778_03030</name>
</gene>
<accession>A0ABP9TIU0</accession>
<evidence type="ECO:0000259" key="2">
    <source>
        <dbReference type="Pfam" id="PF09995"/>
    </source>
</evidence>
<evidence type="ECO:0000259" key="1">
    <source>
        <dbReference type="Pfam" id="PF09348"/>
    </source>
</evidence>
<dbReference type="PANTHER" id="PTHR36151:SF3">
    <property type="entry name" value="ER-BOUND OXYGENASE MPAB_MPAB'_RUBBER OXYGENASE CATALYTIC DOMAIN-CONTAINING PROTEIN"/>
    <property type="match status" value="1"/>
</dbReference>
<dbReference type="InterPro" id="IPR018713">
    <property type="entry name" value="MPAB/Lcp_cat_dom"/>
</dbReference>
<comment type="caution">
    <text evidence="3">The sequence shown here is derived from an EMBL/GenBank/DDBJ whole genome shotgun (WGS) entry which is preliminary data.</text>
</comment>
<evidence type="ECO:0000313" key="3">
    <source>
        <dbReference type="EMBL" id="GAA5225773.1"/>
    </source>
</evidence>
<dbReference type="RefSeq" id="WP_210102121.1">
    <property type="nucleotide sequence ID" value="NZ_BAABLK010000006.1"/>
</dbReference>
<dbReference type="Pfam" id="PF09348">
    <property type="entry name" value="DUF1990"/>
    <property type="match status" value="1"/>
</dbReference>
<dbReference type="PANTHER" id="PTHR36151">
    <property type="entry name" value="BLR2777 PROTEIN"/>
    <property type="match status" value="1"/>
</dbReference>
<dbReference type="InterPro" id="IPR018960">
    <property type="entry name" value="DUF1990"/>
</dbReference>
<name>A0ABP9TIU0_9MICC</name>
<keyword evidence="4" id="KW-1185">Reference proteome</keyword>
<organism evidence="3 4">
    <name type="scientific">Paeniglutamicibacter antarcticus</name>
    <dbReference type="NCBI Taxonomy" id="494023"/>
    <lineage>
        <taxon>Bacteria</taxon>
        <taxon>Bacillati</taxon>
        <taxon>Actinomycetota</taxon>
        <taxon>Actinomycetes</taxon>
        <taxon>Micrococcales</taxon>
        <taxon>Micrococcaceae</taxon>
        <taxon>Paeniglutamicibacter</taxon>
    </lineage>
</organism>
<evidence type="ECO:0000313" key="4">
    <source>
        <dbReference type="Proteomes" id="UP001501257"/>
    </source>
</evidence>
<dbReference type="Pfam" id="PF09995">
    <property type="entry name" value="MPAB_Lcp_cat"/>
    <property type="match status" value="1"/>
</dbReference>
<protein>
    <recommendedName>
        <fullName evidence="5">DUF2236 domain-containing protein</fullName>
    </recommendedName>
</protein>
<feature type="domain" description="DUF1990" evidence="1">
    <location>
        <begin position="303"/>
        <end position="458"/>
    </location>
</feature>
<dbReference type="EMBL" id="BAABLK010000006">
    <property type="protein sequence ID" value="GAA5225773.1"/>
    <property type="molecule type" value="Genomic_DNA"/>
</dbReference>
<proteinExistence type="predicted"/>
<dbReference type="Proteomes" id="UP001501257">
    <property type="component" value="Unassembled WGS sequence"/>
</dbReference>